<dbReference type="EMBL" id="BGPR01036199">
    <property type="protein sequence ID" value="GBO11309.1"/>
    <property type="molecule type" value="Genomic_DNA"/>
</dbReference>
<evidence type="ECO:0000313" key="7">
    <source>
        <dbReference type="EMBL" id="GBO11392.1"/>
    </source>
</evidence>
<dbReference type="SUPFAM" id="SSF53474">
    <property type="entry name" value="alpha/beta-Hydrolases"/>
    <property type="match status" value="1"/>
</dbReference>
<feature type="domain" description="Lipase" evidence="5">
    <location>
        <begin position="36"/>
        <end position="172"/>
    </location>
</feature>
<dbReference type="PANTHER" id="PTHR11610">
    <property type="entry name" value="LIPASE"/>
    <property type="match status" value="1"/>
</dbReference>
<accession>A0A4Y2UGS1</accession>
<dbReference type="Gene3D" id="3.40.50.1820">
    <property type="entry name" value="alpha/beta hydrolase"/>
    <property type="match status" value="1"/>
</dbReference>
<reference evidence="7 8" key="1">
    <citation type="journal article" date="2019" name="Sci. Rep.">
        <title>Orb-weaving spider Araneus ventricosus genome elucidates the spidroin gene catalogue.</title>
        <authorList>
            <person name="Kono N."/>
            <person name="Nakamura H."/>
            <person name="Ohtoshi R."/>
            <person name="Moran D.A.P."/>
            <person name="Shinohara A."/>
            <person name="Yoshida Y."/>
            <person name="Fujiwara M."/>
            <person name="Mori M."/>
            <person name="Tomita M."/>
            <person name="Arakawa K."/>
        </authorList>
    </citation>
    <scope>NUCLEOTIDE SEQUENCE [LARGE SCALE GENOMIC DNA]</scope>
</reference>
<comment type="similarity">
    <text evidence="2 4">Belongs to the AB hydrolase superfamily. Lipase family.</text>
</comment>
<comment type="subcellular location">
    <subcellularLocation>
        <location evidence="1">Secreted</location>
    </subcellularLocation>
</comment>
<evidence type="ECO:0000256" key="1">
    <source>
        <dbReference type="ARBA" id="ARBA00004613"/>
    </source>
</evidence>
<evidence type="ECO:0000256" key="4">
    <source>
        <dbReference type="RuleBase" id="RU004262"/>
    </source>
</evidence>
<comment type="caution">
    <text evidence="7">The sequence shown here is derived from an EMBL/GenBank/DDBJ whole genome shotgun (WGS) entry which is preliminary data.</text>
</comment>
<evidence type="ECO:0000256" key="3">
    <source>
        <dbReference type="ARBA" id="ARBA00022525"/>
    </source>
</evidence>
<name>A0A4Y2UGS1_ARAVE</name>
<dbReference type="PANTHER" id="PTHR11610:SF173">
    <property type="entry name" value="LIPASE DOMAIN-CONTAINING PROTEIN-RELATED"/>
    <property type="match status" value="1"/>
</dbReference>
<proteinExistence type="inferred from homology"/>
<dbReference type="GO" id="GO:0016042">
    <property type="term" value="P:lipid catabolic process"/>
    <property type="evidence" value="ECO:0007669"/>
    <property type="project" value="TreeGrafter"/>
</dbReference>
<dbReference type="OrthoDB" id="6435641at2759"/>
<dbReference type="EMBL" id="BGPR01036260">
    <property type="protein sequence ID" value="GBO11392.1"/>
    <property type="molecule type" value="Genomic_DNA"/>
</dbReference>
<dbReference type="GO" id="GO:0016298">
    <property type="term" value="F:lipase activity"/>
    <property type="evidence" value="ECO:0007669"/>
    <property type="project" value="InterPro"/>
</dbReference>
<evidence type="ECO:0000256" key="2">
    <source>
        <dbReference type="ARBA" id="ARBA00010701"/>
    </source>
</evidence>
<keyword evidence="3" id="KW-0964">Secreted</keyword>
<dbReference type="AlphaFoldDB" id="A0A4Y2UGS1"/>
<keyword evidence="8" id="KW-1185">Reference proteome</keyword>
<dbReference type="InterPro" id="IPR029058">
    <property type="entry name" value="AB_hydrolase_fold"/>
</dbReference>
<protein>
    <submittedName>
        <fullName evidence="7">Lipase member H</fullName>
    </submittedName>
</protein>
<dbReference type="InterPro" id="IPR013818">
    <property type="entry name" value="Lipase"/>
</dbReference>
<dbReference type="Proteomes" id="UP000499080">
    <property type="component" value="Unassembled WGS sequence"/>
</dbReference>
<evidence type="ECO:0000313" key="6">
    <source>
        <dbReference type="EMBL" id="GBO11309.1"/>
    </source>
</evidence>
<dbReference type="InterPro" id="IPR000734">
    <property type="entry name" value="TAG_lipase"/>
</dbReference>
<organism evidence="7 8">
    <name type="scientific">Araneus ventricosus</name>
    <name type="common">Orbweaver spider</name>
    <name type="synonym">Epeira ventricosa</name>
    <dbReference type="NCBI Taxonomy" id="182803"/>
    <lineage>
        <taxon>Eukaryota</taxon>
        <taxon>Metazoa</taxon>
        <taxon>Ecdysozoa</taxon>
        <taxon>Arthropoda</taxon>
        <taxon>Chelicerata</taxon>
        <taxon>Arachnida</taxon>
        <taxon>Araneae</taxon>
        <taxon>Araneomorphae</taxon>
        <taxon>Entelegynae</taxon>
        <taxon>Araneoidea</taxon>
        <taxon>Araneidae</taxon>
        <taxon>Araneus</taxon>
    </lineage>
</organism>
<dbReference type="GO" id="GO:0005615">
    <property type="term" value="C:extracellular space"/>
    <property type="evidence" value="ECO:0007669"/>
    <property type="project" value="TreeGrafter"/>
</dbReference>
<gene>
    <name evidence="7" type="primary">LIPH_1</name>
    <name evidence="6" type="synonym">LIPH_0</name>
    <name evidence="6" type="ORF">AVEN_175838_1</name>
    <name evidence="7" type="ORF">AVEN_224826_1</name>
</gene>
<evidence type="ECO:0000313" key="8">
    <source>
        <dbReference type="Proteomes" id="UP000499080"/>
    </source>
</evidence>
<dbReference type="Pfam" id="PF00151">
    <property type="entry name" value="Lipase"/>
    <property type="match status" value="1"/>
</dbReference>
<evidence type="ECO:0000259" key="5">
    <source>
        <dbReference type="Pfam" id="PF00151"/>
    </source>
</evidence>
<sequence>MFDNSTLQKCHLEASNGLMPRSSRSFLLSFHISSPVDRSDADFVDIIHSSNRTLGFGIEDPIGDIDFYPNGGESQPKCQMDEDKSESKKDVTAILKSKACNHKAAIFYFLHSIDMNQCIFLATKCDSYSDFQEGLCSNDSYLKEQMGLPAVPVPELAPKSKFYLRTSASPPYCLQDDADLQ</sequence>